<comment type="pathway">
    <text evidence="1">Lipid metabolism; fatty acid beta-oxidation.</text>
</comment>
<dbReference type="GO" id="GO:0016509">
    <property type="term" value="F:long-chain (3S)-3-hydroxyacyl-CoA dehydrogenase (NAD+) activity"/>
    <property type="evidence" value="ECO:0007669"/>
    <property type="project" value="TreeGrafter"/>
</dbReference>
<sequence length="674" mass="71119">MIDYPEEDFPAFAELTEARSPSGKRVGVLTLTNHDDRRPTTLGPLGLARLGEELDDFAAQSDDFAALIVTGTGRTFCAGANLDTLASPRHFGDALQLAQEGHRVLSKLANLGIPTIAAINGTALGGGLELALHCNHRVSLDGPMALGLPEIGLGLIPGWGGATLLPQLIGIESALRVMVDNAISGKTLSPELALTLGIVDAVAPNTMDGALELVDSLDTLDRVGHNANTSDAAARIDETIDRYLGRAGNPIHALTHLRRVLHNSLVSSRNESFEAEDAALADLMTTSEFRSRLYAFRVTSSANKSPRGTPAAPPRDIDTIGIVGAGLMASQIALACAESRNGRVMVTDVTQEKLDAARDRISGWLSTRVAKGTLTSETQSAILSRIVTTLSTADFAGCTLVVEAVFEDLEVKRDVLTALEAVVPAECIIASNTSSLSIEAMASFVSHPERVAGIHFFNPVASMKLIEVVRNDSQSDETLATAITVAQSLGKTPVIVADQPGFVVNRLLSTFLGESVRLVETGVSVADISAALVPLRLPMTPFALIDLIGRKVSLSMLESMHASAPDRFFVGDTLRAVTARPSSDSVGEDLAALIQETQLLSRNEIHNSMVDALAREVRIMLDASVVATITDIDLCMINGAGWPTAIGGMTPYLDACGASERAAGGLFHPTLDFA</sequence>
<dbReference type="GO" id="GO:0006635">
    <property type="term" value="P:fatty acid beta-oxidation"/>
    <property type="evidence" value="ECO:0007669"/>
    <property type="project" value="UniProtKB-UniPathway"/>
</dbReference>
<evidence type="ECO:0000256" key="1">
    <source>
        <dbReference type="ARBA" id="ARBA00005005"/>
    </source>
</evidence>
<evidence type="ECO:0000256" key="2">
    <source>
        <dbReference type="ARBA" id="ARBA00007005"/>
    </source>
</evidence>
<dbReference type="InterPro" id="IPR001753">
    <property type="entry name" value="Enoyl-CoA_hydra/iso"/>
</dbReference>
<dbReference type="Pfam" id="PF02737">
    <property type="entry name" value="3HCDH_N"/>
    <property type="match status" value="1"/>
</dbReference>
<feature type="domain" description="3-hydroxyacyl-CoA dehydrogenase NAD binding" evidence="10">
    <location>
        <begin position="319"/>
        <end position="498"/>
    </location>
</feature>
<dbReference type="FunFam" id="3.40.50.720:FF:000009">
    <property type="entry name" value="Fatty oxidation complex, alpha subunit"/>
    <property type="match status" value="1"/>
</dbReference>
<name>A0A6J6AY16_9ZZZZ</name>
<comment type="similarity">
    <text evidence="2">In the central section; belongs to the 3-hydroxyacyl-CoA dehydrogenase family.</text>
</comment>
<dbReference type="EMBL" id="CAEZTZ010000002">
    <property type="protein sequence ID" value="CAB4577448.1"/>
    <property type="molecule type" value="Genomic_DNA"/>
</dbReference>
<evidence type="ECO:0000256" key="5">
    <source>
        <dbReference type="ARBA" id="ARBA00023027"/>
    </source>
</evidence>
<evidence type="ECO:0000256" key="8">
    <source>
        <dbReference type="ARBA" id="ARBA00023268"/>
    </source>
</evidence>
<dbReference type="Gene3D" id="3.40.50.720">
    <property type="entry name" value="NAD(P)-binding Rossmann-like Domain"/>
    <property type="match status" value="1"/>
</dbReference>
<evidence type="ECO:0000256" key="7">
    <source>
        <dbReference type="ARBA" id="ARBA00023239"/>
    </source>
</evidence>
<evidence type="ECO:0000256" key="6">
    <source>
        <dbReference type="ARBA" id="ARBA00023098"/>
    </source>
</evidence>
<keyword evidence="4" id="KW-0560">Oxidoreductase</keyword>
<dbReference type="SUPFAM" id="SSF51735">
    <property type="entry name" value="NAD(P)-binding Rossmann-fold domains"/>
    <property type="match status" value="1"/>
</dbReference>
<dbReference type="SUPFAM" id="SSF48179">
    <property type="entry name" value="6-phosphogluconate dehydrogenase C-terminal domain-like"/>
    <property type="match status" value="2"/>
</dbReference>
<dbReference type="AlphaFoldDB" id="A0A6J6AY16"/>
<organism evidence="11">
    <name type="scientific">freshwater metagenome</name>
    <dbReference type="NCBI Taxonomy" id="449393"/>
    <lineage>
        <taxon>unclassified sequences</taxon>
        <taxon>metagenomes</taxon>
        <taxon>ecological metagenomes</taxon>
    </lineage>
</organism>
<dbReference type="Pfam" id="PF00378">
    <property type="entry name" value="ECH_1"/>
    <property type="match status" value="1"/>
</dbReference>
<dbReference type="InterPro" id="IPR006176">
    <property type="entry name" value="3-OHacyl-CoA_DH_NAD-bd"/>
</dbReference>
<dbReference type="SUPFAM" id="SSF52096">
    <property type="entry name" value="ClpP/crotonase"/>
    <property type="match status" value="1"/>
</dbReference>
<reference evidence="11" key="1">
    <citation type="submission" date="2020-05" db="EMBL/GenBank/DDBJ databases">
        <authorList>
            <person name="Chiriac C."/>
            <person name="Salcher M."/>
            <person name="Ghai R."/>
            <person name="Kavagutti S V."/>
        </authorList>
    </citation>
    <scope>NUCLEOTIDE SEQUENCE</scope>
</reference>
<dbReference type="InterPro" id="IPR029045">
    <property type="entry name" value="ClpP/crotonase-like_dom_sf"/>
</dbReference>
<keyword evidence="6" id="KW-0443">Lipid metabolism</keyword>
<proteinExistence type="inferred from homology"/>
<keyword evidence="3" id="KW-0276">Fatty acid metabolism</keyword>
<evidence type="ECO:0000256" key="4">
    <source>
        <dbReference type="ARBA" id="ARBA00023002"/>
    </source>
</evidence>
<feature type="domain" description="3-hydroxyacyl-CoA dehydrogenase C-terminal" evidence="9">
    <location>
        <begin position="501"/>
        <end position="567"/>
    </location>
</feature>
<evidence type="ECO:0000259" key="10">
    <source>
        <dbReference type="Pfam" id="PF02737"/>
    </source>
</evidence>
<dbReference type="InterPro" id="IPR006108">
    <property type="entry name" value="3HC_DH_C"/>
</dbReference>
<keyword evidence="7" id="KW-0456">Lyase</keyword>
<dbReference type="PANTHER" id="PTHR43612:SF3">
    <property type="entry name" value="TRIFUNCTIONAL ENZYME SUBUNIT ALPHA, MITOCHONDRIAL"/>
    <property type="match status" value="1"/>
</dbReference>
<evidence type="ECO:0000256" key="3">
    <source>
        <dbReference type="ARBA" id="ARBA00022832"/>
    </source>
</evidence>
<dbReference type="Gene3D" id="3.90.226.10">
    <property type="entry name" value="2-enoyl-CoA Hydratase, Chain A, domain 1"/>
    <property type="match status" value="1"/>
</dbReference>
<dbReference type="Gene3D" id="1.10.1040.50">
    <property type="match status" value="2"/>
</dbReference>
<dbReference type="GO" id="GO:0070403">
    <property type="term" value="F:NAD+ binding"/>
    <property type="evidence" value="ECO:0007669"/>
    <property type="project" value="InterPro"/>
</dbReference>
<accession>A0A6J6AY16</accession>
<dbReference type="PANTHER" id="PTHR43612">
    <property type="entry name" value="TRIFUNCTIONAL ENZYME SUBUNIT ALPHA"/>
    <property type="match status" value="1"/>
</dbReference>
<dbReference type="GO" id="GO:0004300">
    <property type="term" value="F:enoyl-CoA hydratase activity"/>
    <property type="evidence" value="ECO:0007669"/>
    <property type="project" value="TreeGrafter"/>
</dbReference>
<evidence type="ECO:0000313" key="12">
    <source>
        <dbReference type="EMBL" id="CAB4577448.1"/>
    </source>
</evidence>
<dbReference type="Pfam" id="PF00725">
    <property type="entry name" value="3HCDH"/>
    <property type="match status" value="1"/>
</dbReference>
<dbReference type="EMBL" id="CAEZSG010000013">
    <property type="protein sequence ID" value="CAB4531820.1"/>
    <property type="molecule type" value="Genomic_DNA"/>
</dbReference>
<gene>
    <name evidence="11" type="ORF">UFOPK1413_00169</name>
    <name evidence="12" type="ORF">UFOPK1767_00049</name>
</gene>
<evidence type="ECO:0000259" key="9">
    <source>
        <dbReference type="Pfam" id="PF00725"/>
    </source>
</evidence>
<evidence type="ECO:0000313" key="11">
    <source>
        <dbReference type="EMBL" id="CAB4531820.1"/>
    </source>
</evidence>
<keyword evidence="5" id="KW-0520">NAD</keyword>
<dbReference type="InterPro" id="IPR036291">
    <property type="entry name" value="NAD(P)-bd_dom_sf"/>
</dbReference>
<protein>
    <submittedName>
        <fullName evidence="11">Unannotated protein</fullName>
    </submittedName>
</protein>
<dbReference type="UniPathway" id="UPA00659"/>
<dbReference type="InterPro" id="IPR050136">
    <property type="entry name" value="FA_oxidation_alpha_subunit"/>
</dbReference>
<dbReference type="CDD" id="cd06558">
    <property type="entry name" value="crotonase-like"/>
    <property type="match status" value="1"/>
</dbReference>
<keyword evidence="8" id="KW-0511">Multifunctional enzyme</keyword>
<dbReference type="InterPro" id="IPR008927">
    <property type="entry name" value="6-PGluconate_DH-like_C_sf"/>
</dbReference>